<dbReference type="Gene3D" id="1.10.287.130">
    <property type="match status" value="1"/>
</dbReference>
<dbReference type="Pfam" id="PF00512">
    <property type="entry name" value="HisKA"/>
    <property type="match status" value="1"/>
</dbReference>
<keyword evidence="12" id="KW-0808">Transferase</keyword>
<keyword evidence="4 7" id="KW-0597">Phosphoprotein</keyword>
<sequence>MALVLLIIIICTMVVSISSFVFVVLRAAKREMHLCAALIKQMEATQQAERKSMNKSQAFASASHDIRASLAGLIGLIEICYDEVAPGSDLATNLRQMDTCANDLLGILNSILDISKIEAGKMVLEEEEFDLAQLLEDVVDLFHPVGIRKGVDVVLDPCDGSILKFSQVKGDRGKLKQILSNLLSNAVKFTSEGNVTVRAWVRKPRSLQNSIITSKRNCLPCLFCKNSRAYNDFKAMNAAEPDPDAMEFVFEVDDTGEGIPKEKQKLVFENYVQVKETTLGQGGTGLGLGIVQSLVRLMHGDIGFRDKEIGEGGTCFRFTVLLAICENISYEDAKAEDLEMADGTNQSLGLTSRNPSPEMIIQTPSPGMCMRTTPNPTLAIHNPSPKQKASWVVLLIQDSKRRRMSQRFMENLGIKVSVVEQWEHLPSTLRKIKLKRNHSHHNSSLVKSDVSSSSDYLSRSASNNSIPVEKEMSLSTMDGPDYIKSIFKRTTPRCASSFVLIVIDASTGPFPVLCRMVAEFRRGLQNICCKVVWLEKPTMRSITVKAIEEDLIDSNDILISKPFHGSRLYEVVRLLPEFGGTMQGNVNELKKEGISQAEKIPKDPNTSRSRSYTGNSPTRGHSWQTIQLQDHGGSSETPGKKISSPVENVSHVKSESRSFVSHGNPPREQEIQECGNPSSEMWLSGKKILVAEDNAMLRKLTLSHLLRLGATVELSENGQEALELVDKGLSDQREHGASKTLPYDYILMDCEMPVLDGYKATEQIRRMERHWGVHIPIIALTAHTEGEEAKRIIEAGMDFHLCKPLKREHLLEAIRYIDRKQYDI</sequence>
<evidence type="ECO:0000256" key="1">
    <source>
        <dbReference type="ARBA" id="ARBA00000085"/>
    </source>
</evidence>
<keyword evidence="9" id="KW-1133">Transmembrane helix</keyword>
<dbReference type="Pfam" id="PF02518">
    <property type="entry name" value="HATPase_c"/>
    <property type="match status" value="1"/>
</dbReference>
<organism evidence="12 13">
    <name type="scientific">Morella rubra</name>
    <name type="common">Chinese bayberry</name>
    <dbReference type="NCBI Taxonomy" id="262757"/>
    <lineage>
        <taxon>Eukaryota</taxon>
        <taxon>Viridiplantae</taxon>
        <taxon>Streptophyta</taxon>
        <taxon>Embryophyta</taxon>
        <taxon>Tracheophyta</taxon>
        <taxon>Spermatophyta</taxon>
        <taxon>Magnoliopsida</taxon>
        <taxon>eudicotyledons</taxon>
        <taxon>Gunneridae</taxon>
        <taxon>Pentapetalae</taxon>
        <taxon>rosids</taxon>
        <taxon>fabids</taxon>
        <taxon>Fagales</taxon>
        <taxon>Myricaceae</taxon>
        <taxon>Morella</taxon>
    </lineage>
</organism>
<feature type="region of interest" description="Disordered" evidence="8">
    <location>
        <begin position="593"/>
        <end position="673"/>
    </location>
</feature>
<dbReference type="InterPro" id="IPR003594">
    <property type="entry name" value="HATPase_dom"/>
</dbReference>
<reference evidence="12 13" key="1">
    <citation type="journal article" date="2019" name="Plant Biotechnol. J.">
        <title>The red bayberry genome and genetic basis of sex determination.</title>
        <authorList>
            <person name="Jia H.M."/>
            <person name="Jia H.J."/>
            <person name="Cai Q.L."/>
            <person name="Wang Y."/>
            <person name="Zhao H.B."/>
            <person name="Yang W.F."/>
            <person name="Wang G.Y."/>
            <person name="Li Y.H."/>
            <person name="Zhan D.L."/>
            <person name="Shen Y.T."/>
            <person name="Niu Q.F."/>
            <person name="Chang L."/>
            <person name="Qiu J."/>
            <person name="Zhao L."/>
            <person name="Xie H.B."/>
            <person name="Fu W.Y."/>
            <person name="Jin J."/>
            <person name="Li X.W."/>
            <person name="Jiao Y."/>
            <person name="Zhou C.C."/>
            <person name="Tu T."/>
            <person name="Chai C.Y."/>
            <person name="Gao J.L."/>
            <person name="Fan L.J."/>
            <person name="van de Weg E."/>
            <person name="Wang J.Y."/>
            <person name="Gao Z.S."/>
        </authorList>
    </citation>
    <scope>NUCLEOTIDE SEQUENCE [LARGE SCALE GENOMIC DNA]</scope>
    <source>
        <tissue evidence="12">Leaves</tissue>
    </source>
</reference>
<evidence type="ECO:0000313" key="13">
    <source>
        <dbReference type="Proteomes" id="UP000516437"/>
    </source>
</evidence>
<evidence type="ECO:0000256" key="5">
    <source>
        <dbReference type="ARBA" id="ARBA00022824"/>
    </source>
</evidence>
<dbReference type="CDD" id="cd17546">
    <property type="entry name" value="REC_hyHK_CKI1_RcsC-like"/>
    <property type="match status" value="1"/>
</dbReference>
<dbReference type="SUPFAM" id="SSF55874">
    <property type="entry name" value="ATPase domain of HSP90 chaperone/DNA topoisomerase II/histidine kinase"/>
    <property type="match status" value="1"/>
</dbReference>
<accession>A0A6A1WDX3</accession>
<feature type="compositionally biased region" description="Polar residues" evidence="8">
    <location>
        <begin position="604"/>
        <end position="637"/>
    </location>
</feature>
<dbReference type="InterPro" id="IPR011006">
    <property type="entry name" value="CheY-like_superfamily"/>
</dbReference>
<dbReference type="GO" id="GO:0005789">
    <property type="term" value="C:endoplasmic reticulum membrane"/>
    <property type="evidence" value="ECO:0007669"/>
    <property type="project" value="UniProtKB-SubCell"/>
</dbReference>
<dbReference type="InterPro" id="IPR050956">
    <property type="entry name" value="2C_system_His_kinase"/>
</dbReference>
<dbReference type="SMART" id="SM00387">
    <property type="entry name" value="HATPase_c"/>
    <property type="match status" value="1"/>
</dbReference>
<dbReference type="Gene3D" id="3.40.50.2300">
    <property type="match status" value="1"/>
</dbReference>
<keyword evidence="12" id="KW-0418">Kinase</keyword>
<dbReference type="SMART" id="SM00448">
    <property type="entry name" value="REC"/>
    <property type="match status" value="1"/>
</dbReference>
<evidence type="ECO:0000256" key="8">
    <source>
        <dbReference type="SAM" id="MobiDB-lite"/>
    </source>
</evidence>
<comment type="catalytic activity">
    <reaction evidence="1">
        <text>ATP + protein L-histidine = ADP + protein N-phospho-L-histidine.</text>
        <dbReference type="EC" id="2.7.13.3"/>
    </reaction>
</comment>
<evidence type="ECO:0000256" key="9">
    <source>
        <dbReference type="SAM" id="Phobius"/>
    </source>
</evidence>
<dbReference type="CDD" id="cd00082">
    <property type="entry name" value="HisKA"/>
    <property type="match status" value="1"/>
</dbReference>
<keyword evidence="9" id="KW-0812">Transmembrane</keyword>
<dbReference type="EC" id="2.7.13.3" evidence="3"/>
<dbReference type="PANTHER" id="PTHR43719">
    <property type="entry name" value="TWO-COMPONENT HISTIDINE KINASE"/>
    <property type="match status" value="1"/>
</dbReference>
<dbReference type="PROSITE" id="PS50109">
    <property type="entry name" value="HIS_KIN"/>
    <property type="match status" value="1"/>
</dbReference>
<dbReference type="SUPFAM" id="SSF47384">
    <property type="entry name" value="Homodimeric domain of signal transducing histidine kinase"/>
    <property type="match status" value="1"/>
</dbReference>
<dbReference type="InterPro" id="IPR004358">
    <property type="entry name" value="Sig_transdc_His_kin-like_C"/>
</dbReference>
<dbReference type="EMBL" id="RXIC02000020">
    <property type="protein sequence ID" value="KAB1223455.1"/>
    <property type="molecule type" value="Genomic_DNA"/>
</dbReference>
<evidence type="ECO:0000259" key="11">
    <source>
        <dbReference type="PROSITE" id="PS50110"/>
    </source>
</evidence>
<dbReference type="GO" id="GO:0000155">
    <property type="term" value="F:phosphorelay sensor kinase activity"/>
    <property type="evidence" value="ECO:0007669"/>
    <property type="project" value="InterPro"/>
</dbReference>
<evidence type="ECO:0000313" key="12">
    <source>
        <dbReference type="EMBL" id="KAB1223455.1"/>
    </source>
</evidence>
<evidence type="ECO:0000256" key="7">
    <source>
        <dbReference type="PROSITE-ProRule" id="PRU00169"/>
    </source>
</evidence>
<dbReference type="PANTHER" id="PTHR43719:SF75">
    <property type="entry name" value="HISTIDINE KINASE CKI1"/>
    <property type="match status" value="1"/>
</dbReference>
<dbReference type="Pfam" id="PF00072">
    <property type="entry name" value="Response_reg"/>
    <property type="match status" value="1"/>
</dbReference>
<evidence type="ECO:0000256" key="6">
    <source>
        <dbReference type="ARBA" id="ARBA00023170"/>
    </source>
</evidence>
<gene>
    <name evidence="12" type="ORF">CJ030_MR2G012452</name>
</gene>
<evidence type="ECO:0000256" key="4">
    <source>
        <dbReference type="ARBA" id="ARBA00022553"/>
    </source>
</evidence>
<dbReference type="PRINTS" id="PR00344">
    <property type="entry name" value="BCTRLSENSOR"/>
</dbReference>
<dbReference type="InterPro" id="IPR036097">
    <property type="entry name" value="HisK_dim/P_sf"/>
</dbReference>
<dbReference type="Proteomes" id="UP000516437">
    <property type="component" value="Chromosome 2"/>
</dbReference>
<dbReference type="InterPro" id="IPR003661">
    <property type="entry name" value="HisK_dim/P_dom"/>
</dbReference>
<dbReference type="InterPro" id="IPR001789">
    <property type="entry name" value="Sig_transdc_resp-reg_receiver"/>
</dbReference>
<keyword evidence="9" id="KW-0472">Membrane</keyword>
<comment type="subcellular location">
    <subcellularLocation>
        <location evidence="2">Endoplasmic reticulum membrane</location>
        <topology evidence="2">Multi-pass membrane protein</topology>
    </subcellularLocation>
</comment>
<dbReference type="OrthoDB" id="60033at2759"/>
<dbReference type="PROSITE" id="PS50110">
    <property type="entry name" value="RESPONSE_REGULATORY"/>
    <property type="match status" value="1"/>
</dbReference>
<comment type="caution">
    <text evidence="12">The sequence shown here is derived from an EMBL/GenBank/DDBJ whole genome shotgun (WGS) entry which is preliminary data.</text>
</comment>
<proteinExistence type="predicted"/>
<evidence type="ECO:0000259" key="10">
    <source>
        <dbReference type="PROSITE" id="PS50109"/>
    </source>
</evidence>
<dbReference type="InterPro" id="IPR005467">
    <property type="entry name" value="His_kinase_dom"/>
</dbReference>
<protein>
    <recommendedName>
        <fullName evidence="3">histidine kinase</fullName>
        <ecNumber evidence="3">2.7.13.3</ecNumber>
    </recommendedName>
</protein>
<feature type="transmembrane region" description="Helical" evidence="9">
    <location>
        <begin position="6"/>
        <end position="25"/>
    </location>
</feature>
<keyword evidence="13" id="KW-1185">Reference proteome</keyword>
<feature type="domain" description="Histidine kinase" evidence="10">
    <location>
        <begin position="61"/>
        <end position="324"/>
    </location>
</feature>
<evidence type="ECO:0000256" key="3">
    <source>
        <dbReference type="ARBA" id="ARBA00012438"/>
    </source>
</evidence>
<dbReference type="InterPro" id="IPR036890">
    <property type="entry name" value="HATPase_C_sf"/>
</dbReference>
<keyword evidence="6" id="KW-0675">Receptor</keyword>
<feature type="domain" description="Response regulatory" evidence="11">
    <location>
        <begin position="687"/>
        <end position="818"/>
    </location>
</feature>
<evidence type="ECO:0000256" key="2">
    <source>
        <dbReference type="ARBA" id="ARBA00004477"/>
    </source>
</evidence>
<dbReference type="Gene3D" id="3.30.565.10">
    <property type="entry name" value="Histidine kinase-like ATPase, C-terminal domain"/>
    <property type="match status" value="1"/>
</dbReference>
<dbReference type="SMART" id="SM00388">
    <property type="entry name" value="HisKA"/>
    <property type="match status" value="1"/>
</dbReference>
<dbReference type="SUPFAM" id="SSF52172">
    <property type="entry name" value="CheY-like"/>
    <property type="match status" value="1"/>
</dbReference>
<dbReference type="AlphaFoldDB" id="A0A6A1WDX3"/>
<name>A0A6A1WDX3_9ROSI</name>
<feature type="modified residue" description="4-aspartylphosphate" evidence="7">
    <location>
        <position position="749"/>
    </location>
</feature>
<keyword evidence="5" id="KW-0256">Endoplasmic reticulum</keyword>